<keyword evidence="3" id="KW-1185">Reference proteome</keyword>
<accession>A0A6A5ZVP7</accession>
<organism evidence="2 3">
    <name type="scientific">Dothidotthia symphoricarpi CBS 119687</name>
    <dbReference type="NCBI Taxonomy" id="1392245"/>
    <lineage>
        <taxon>Eukaryota</taxon>
        <taxon>Fungi</taxon>
        <taxon>Dikarya</taxon>
        <taxon>Ascomycota</taxon>
        <taxon>Pezizomycotina</taxon>
        <taxon>Dothideomycetes</taxon>
        <taxon>Pleosporomycetidae</taxon>
        <taxon>Pleosporales</taxon>
        <taxon>Dothidotthiaceae</taxon>
        <taxon>Dothidotthia</taxon>
    </lineage>
</organism>
<proteinExistence type="predicted"/>
<reference evidence="2" key="1">
    <citation type="journal article" date="2020" name="Stud. Mycol.">
        <title>101 Dothideomycetes genomes: a test case for predicting lifestyles and emergence of pathogens.</title>
        <authorList>
            <person name="Haridas S."/>
            <person name="Albert R."/>
            <person name="Binder M."/>
            <person name="Bloem J."/>
            <person name="Labutti K."/>
            <person name="Salamov A."/>
            <person name="Andreopoulos B."/>
            <person name="Baker S."/>
            <person name="Barry K."/>
            <person name="Bills G."/>
            <person name="Bluhm B."/>
            <person name="Cannon C."/>
            <person name="Castanera R."/>
            <person name="Culley D."/>
            <person name="Daum C."/>
            <person name="Ezra D."/>
            <person name="Gonzalez J."/>
            <person name="Henrissat B."/>
            <person name="Kuo A."/>
            <person name="Liang C."/>
            <person name="Lipzen A."/>
            <person name="Lutzoni F."/>
            <person name="Magnuson J."/>
            <person name="Mondo S."/>
            <person name="Nolan M."/>
            <person name="Ohm R."/>
            <person name="Pangilinan J."/>
            <person name="Park H.-J."/>
            <person name="Ramirez L."/>
            <person name="Alfaro M."/>
            <person name="Sun H."/>
            <person name="Tritt A."/>
            <person name="Yoshinaga Y."/>
            <person name="Zwiers L.-H."/>
            <person name="Turgeon B."/>
            <person name="Goodwin S."/>
            <person name="Spatafora J."/>
            <person name="Crous P."/>
            <person name="Grigoriev I."/>
        </authorList>
    </citation>
    <scope>NUCLEOTIDE SEQUENCE</scope>
    <source>
        <strain evidence="2">CBS 119687</strain>
    </source>
</reference>
<dbReference type="Proteomes" id="UP000799771">
    <property type="component" value="Unassembled WGS sequence"/>
</dbReference>
<name>A0A6A5ZVP7_9PLEO</name>
<feature type="region of interest" description="Disordered" evidence="1">
    <location>
        <begin position="1"/>
        <end position="43"/>
    </location>
</feature>
<evidence type="ECO:0000256" key="1">
    <source>
        <dbReference type="SAM" id="MobiDB-lite"/>
    </source>
</evidence>
<sequence length="81" mass="8892">MLPPLQHTSTRPILRPSTRSLHNETLTSSRPVTPATPTASLQTAENASDNLHNRAFDTLLYCDELHTQQCSCCICALETLG</sequence>
<dbReference type="GeneID" id="54402595"/>
<protein>
    <submittedName>
        <fullName evidence="2">Uncharacterized protein</fullName>
    </submittedName>
</protein>
<gene>
    <name evidence="2" type="ORF">P153DRAFT_147275</name>
</gene>
<evidence type="ECO:0000313" key="2">
    <source>
        <dbReference type="EMBL" id="KAF2123670.1"/>
    </source>
</evidence>
<dbReference type="AlphaFoldDB" id="A0A6A5ZVP7"/>
<evidence type="ECO:0000313" key="3">
    <source>
        <dbReference type="Proteomes" id="UP000799771"/>
    </source>
</evidence>
<dbReference type="RefSeq" id="XP_033518064.1">
    <property type="nucleotide sequence ID" value="XM_033662163.1"/>
</dbReference>
<dbReference type="EMBL" id="ML977523">
    <property type="protein sequence ID" value="KAF2123670.1"/>
    <property type="molecule type" value="Genomic_DNA"/>
</dbReference>